<proteinExistence type="predicted"/>
<dbReference type="EMBL" id="WHWC01000007">
    <property type="protein sequence ID" value="KAG8379529.1"/>
    <property type="molecule type" value="Genomic_DNA"/>
</dbReference>
<dbReference type="Proteomes" id="UP000826271">
    <property type="component" value="Unassembled WGS sequence"/>
</dbReference>
<dbReference type="AlphaFoldDB" id="A0AAV6X9G6"/>
<dbReference type="PANTHER" id="PTHR15140">
    <property type="entry name" value="TUBULIN-SPECIFIC CHAPERONE E"/>
    <property type="match status" value="1"/>
</dbReference>
<reference evidence="1" key="1">
    <citation type="submission" date="2019-10" db="EMBL/GenBank/DDBJ databases">
        <authorList>
            <person name="Zhang R."/>
            <person name="Pan Y."/>
            <person name="Wang J."/>
            <person name="Ma R."/>
            <person name="Yu S."/>
        </authorList>
    </citation>
    <scope>NUCLEOTIDE SEQUENCE</scope>
    <source>
        <strain evidence="1">LA-IB0</strain>
        <tissue evidence="1">Leaf</tissue>
    </source>
</reference>
<protein>
    <submittedName>
        <fullName evidence="1">Uncharacterized protein</fullName>
    </submittedName>
</protein>
<sequence length="116" mass="13790">MSPSRDAIVGEIWETRDGEFQQLRFLKLERLEFSKWDEVSFSSEHFPKLQQLALDDCWNLQEIPRAMGEIETLQLIEVDRCRKSVGRSATQIQEEQRDMTGNEDLRIIIKNLTYWK</sequence>
<comment type="caution">
    <text evidence="1">The sequence shown here is derived from an EMBL/GenBank/DDBJ whole genome shotgun (WGS) entry which is preliminary data.</text>
</comment>
<dbReference type="Gene3D" id="3.80.10.10">
    <property type="entry name" value="Ribonuclease Inhibitor"/>
    <property type="match status" value="1"/>
</dbReference>
<dbReference type="PANTHER" id="PTHR15140:SF37">
    <property type="entry name" value="UBIQUITIN-LIKE DOMAIN-CONTAINING PROTEIN"/>
    <property type="match status" value="1"/>
</dbReference>
<organism evidence="1 2">
    <name type="scientific">Buddleja alternifolia</name>
    <dbReference type="NCBI Taxonomy" id="168488"/>
    <lineage>
        <taxon>Eukaryota</taxon>
        <taxon>Viridiplantae</taxon>
        <taxon>Streptophyta</taxon>
        <taxon>Embryophyta</taxon>
        <taxon>Tracheophyta</taxon>
        <taxon>Spermatophyta</taxon>
        <taxon>Magnoliopsida</taxon>
        <taxon>eudicotyledons</taxon>
        <taxon>Gunneridae</taxon>
        <taxon>Pentapetalae</taxon>
        <taxon>asterids</taxon>
        <taxon>lamiids</taxon>
        <taxon>Lamiales</taxon>
        <taxon>Scrophulariaceae</taxon>
        <taxon>Buddlejeae</taxon>
        <taxon>Buddleja</taxon>
    </lineage>
</organism>
<evidence type="ECO:0000313" key="2">
    <source>
        <dbReference type="Proteomes" id="UP000826271"/>
    </source>
</evidence>
<dbReference type="InterPro" id="IPR032675">
    <property type="entry name" value="LRR_dom_sf"/>
</dbReference>
<gene>
    <name evidence="1" type="ORF">BUALT_Bualt07G0098500</name>
</gene>
<name>A0AAV6X9G6_9LAMI</name>
<keyword evidence="2" id="KW-1185">Reference proteome</keyword>
<dbReference type="SUPFAM" id="SSF52047">
    <property type="entry name" value="RNI-like"/>
    <property type="match status" value="1"/>
</dbReference>
<accession>A0AAV6X9G6</accession>
<evidence type="ECO:0000313" key="1">
    <source>
        <dbReference type="EMBL" id="KAG8379529.1"/>
    </source>
</evidence>